<feature type="region of interest" description="Disordered" evidence="1">
    <location>
        <begin position="1"/>
        <end position="113"/>
    </location>
</feature>
<protein>
    <submittedName>
        <fullName evidence="2">Uncharacterized protein</fullName>
    </submittedName>
</protein>
<name>A0AAW0XZ29_CHEQU</name>
<keyword evidence="3" id="KW-1185">Reference proteome</keyword>
<evidence type="ECO:0000313" key="3">
    <source>
        <dbReference type="Proteomes" id="UP001445076"/>
    </source>
</evidence>
<feature type="region of interest" description="Disordered" evidence="1">
    <location>
        <begin position="128"/>
        <end position="179"/>
    </location>
</feature>
<feature type="compositionally biased region" description="Polar residues" evidence="1">
    <location>
        <begin position="83"/>
        <end position="105"/>
    </location>
</feature>
<gene>
    <name evidence="2" type="ORF">OTU49_000766</name>
</gene>
<dbReference type="Proteomes" id="UP001445076">
    <property type="component" value="Unassembled WGS sequence"/>
</dbReference>
<comment type="caution">
    <text evidence="2">The sequence shown here is derived from an EMBL/GenBank/DDBJ whole genome shotgun (WGS) entry which is preliminary data.</text>
</comment>
<evidence type="ECO:0000313" key="2">
    <source>
        <dbReference type="EMBL" id="KAK8744381.1"/>
    </source>
</evidence>
<proteinExistence type="predicted"/>
<dbReference type="AlphaFoldDB" id="A0AAW0XZ29"/>
<dbReference type="EMBL" id="JARKIK010000022">
    <property type="protein sequence ID" value="KAK8744381.1"/>
    <property type="molecule type" value="Genomic_DNA"/>
</dbReference>
<accession>A0AAW0XZ29</accession>
<feature type="compositionally biased region" description="Polar residues" evidence="1">
    <location>
        <begin position="61"/>
        <end position="70"/>
    </location>
</feature>
<feature type="non-terminal residue" evidence="2">
    <location>
        <position position="211"/>
    </location>
</feature>
<feature type="compositionally biased region" description="Polar residues" evidence="1">
    <location>
        <begin position="128"/>
        <end position="137"/>
    </location>
</feature>
<sequence>MFAHMSGRTRGGGGGNGGEVSSSTGGLNNKTWARDMEERKKGWSRDSSGGWVRENAGGGSTSNLANASITNNLRYRRRSNSSVPSLCSNGNGYSNSGCQRGSSASPRAPHSKGFWVQEPEDYHSRWVTTKTPDSEGSTTPLTWPPTGGGGSHGRDGSYWGACISQPSSPHRAPATPPPLGCSTTLPKVYKSHATWVRNGEDCGTPEHHASS</sequence>
<reference evidence="2 3" key="1">
    <citation type="journal article" date="2024" name="BMC Genomics">
        <title>Genome assembly of redclaw crayfish (Cherax quadricarinatus) provides insights into its immune adaptation and hypoxia tolerance.</title>
        <authorList>
            <person name="Liu Z."/>
            <person name="Zheng J."/>
            <person name="Li H."/>
            <person name="Fang K."/>
            <person name="Wang S."/>
            <person name="He J."/>
            <person name="Zhou D."/>
            <person name="Weng S."/>
            <person name="Chi M."/>
            <person name="Gu Z."/>
            <person name="He J."/>
            <person name="Li F."/>
            <person name="Wang M."/>
        </authorList>
    </citation>
    <scope>NUCLEOTIDE SEQUENCE [LARGE SCALE GENOMIC DNA]</scope>
    <source>
        <strain evidence="2">ZL_2023a</strain>
    </source>
</reference>
<evidence type="ECO:0000256" key="1">
    <source>
        <dbReference type="SAM" id="MobiDB-lite"/>
    </source>
</evidence>
<organism evidence="2 3">
    <name type="scientific">Cherax quadricarinatus</name>
    <name type="common">Australian red claw crayfish</name>
    <dbReference type="NCBI Taxonomy" id="27406"/>
    <lineage>
        <taxon>Eukaryota</taxon>
        <taxon>Metazoa</taxon>
        <taxon>Ecdysozoa</taxon>
        <taxon>Arthropoda</taxon>
        <taxon>Crustacea</taxon>
        <taxon>Multicrustacea</taxon>
        <taxon>Malacostraca</taxon>
        <taxon>Eumalacostraca</taxon>
        <taxon>Eucarida</taxon>
        <taxon>Decapoda</taxon>
        <taxon>Pleocyemata</taxon>
        <taxon>Astacidea</taxon>
        <taxon>Parastacoidea</taxon>
        <taxon>Parastacidae</taxon>
        <taxon>Cherax</taxon>
    </lineage>
</organism>
<feature type="compositionally biased region" description="Gly residues" evidence="1">
    <location>
        <begin position="9"/>
        <end position="18"/>
    </location>
</feature>
<feature type="compositionally biased region" description="Basic and acidic residues" evidence="1">
    <location>
        <begin position="32"/>
        <end position="44"/>
    </location>
</feature>